<evidence type="ECO:0000256" key="3">
    <source>
        <dbReference type="ARBA" id="ARBA00023274"/>
    </source>
</evidence>
<dbReference type="Pfam" id="PF00444">
    <property type="entry name" value="Ribosomal_L36"/>
    <property type="match status" value="1"/>
</dbReference>
<dbReference type="AlphaFoldDB" id="A0A0D1YA17"/>
<keyword evidence="2 4" id="KW-0689">Ribosomal protein</keyword>
<evidence type="ECO:0000256" key="2">
    <source>
        <dbReference type="ARBA" id="ARBA00022980"/>
    </source>
</evidence>
<dbReference type="GO" id="GO:0006412">
    <property type="term" value="P:translation"/>
    <property type="evidence" value="ECO:0007669"/>
    <property type="project" value="InterPro"/>
</dbReference>
<dbReference type="GO" id="GO:1990904">
    <property type="term" value="C:ribonucleoprotein complex"/>
    <property type="evidence" value="ECO:0007669"/>
    <property type="project" value="UniProtKB-KW"/>
</dbReference>
<accession>A0A0D1YA17</accession>
<dbReference type="STRING" id="1016849.A0A0D1YA17"/>
<dbReference type="InterPro" id="IPR035977">
    <property type="entry name" value="Ribosomal_bL36_sp"/>
</dbReference>
<dbReference type="InterPro" id="IPR000473">
    <property type="entry name" value="Ribosomal_bL36"/>
</dbReference>
<dbReference type="EMBL" id="KN846954">
    <property type="protein sequence ID" value="KIV77644.1"/>
    <property type="molecule type" value="Genomic_DNA"/>
</dbReference>
<evidence type="ECO:0000256" key="1">
    <source>
        <dbReference type="ARBA" id="ARBA00007645"/>
    </source>
</evidence>
<dbReference type="SUPFAM" id="SSF57840">
    <property type="entry name" value="Ribosomal protein L36"/>
    <property type="match status" value="1"/>
</dbReference>
<protein>
    <recommendedName>
        <fullName evidence="4">Ribosomal protein</fullName>
    </recommendedName>
</protein>
<evidence type="ECO:0000313" key="5">
    <source>
        <dbReference type="EMBL" id="KIV77644.1"/>
    </source>
</evidence>
<dbReference type="HAMAP" id="MF_00251">
    <property type="entry name" value="Ribosomal_bL36"/>
    <property type="match status" value="1"/>
</dbReference>
<dbReference type="PANTHER" id="PTHR18804:SF16">
    <property type="entry name" value="RIBOSOMAL PROTEIN"/>
    <property type="match status" value="1"/>
</dbReference>
<reference evidence="5 6" key="1">
    <citation type="submission" date="2015-01" db="EMBL/GenBank/DDBJ databases">
        <title>The Genome Sequence of Exophiala sideris CBS121828.</title>
        <authorList>
            <consortium name="The Broad Institute Genomics Platform"/>
            <person name="Cuomo C."/>
            <person name="de Hoog S."/>
            <person name="Gorbushina A."/>
            <person name="Stielow B."/>
            <person name="Teixiera M."/>
            <person name="Abouelleil A."/>
            <person name="Chapman S.B."/>
            <person name="Priest M."/>
            <person name="Young S.K."/>
            <person name="Wortman J."/>
            <person name="Nusbaum C."/>
            <person name="Birren B."/>
        </authorList>
    </citation>
    <scope>NUCLEOTIDE SEQUENCE [LARGE SCALE GENOMIC DNA]</scope>
    <source>
        <strain evidence="5 6">CBS 121828</strain>
    </source>
</reference>
<comment type="similarity">
    <text evidence="1 4">Belongs to the bacterial ribosomal protein bL36 family.</text>
</comment>
<dbReference type="PROSITE" id="PS00828">
    <property type="entry name" value="RIBOSOMAL_L36"/>
    <property type="match status" value="1"/>
</dbReference>
<dbReference type="Proteomes" id="UP000053599">
    <property type="component" value="Unassembled WGS sequence"/>
</dbReference>
<dbReference type="NCBIfam" id="TIGR01022">
    <property type="entry name" value="rpmJ_bact"/>
    <property type="match status" value="1"/>
</dbReference>
<dbReference type="GO" id="GO:0005840">
    <property type="term" value="C:ribosome"/>
    <property type="evidence" value="ECO:0007669"/>
    <property type="project" value="UniProtKB-KW"/>
</dbReference>
<name>A0A0D1YA17_9EURO</name>
<gene>
    <name evidence="5" type="ORF">PV11_09431</name>
</gene>
<evidence type="ECO:0000256" key="4">
    <source>
        <dbReference type="RuleBase" id="RU000570"/>
    </source>
</evidence>
<dbReference type="HOGENOM" id="CLU_135723_1_1_1"/>
<evidence type="ECO:0000313" key="6">
    <source>
        <dbReference type="Proteomes" id="UP000053599"/>
    </source>
</evidence>
<proteinExistence type="inferred from homology"/>
<dbReference type="InterPro" id="IPR052010">
    <property type="entry name" value="Ribosomal_LSU_bL36"/>
</dbReference>
<dbReference type="GO" id="GO:0003735">
    <property type="term" value="F:structural constituent of ribosome"/>
    <property type="evidence" value="ECO:0007669"/>
    <property type="project" value="InterPro"/>
</dbReference>
<dbReference type="OrthoDB" id="10265903at2759"/>
<dbReference type="PANTHER" id="PTHR18804">
    <property type="entry name" value="RIBOSOMAL PROTEIN"/>
    <property type="match status" value="1"/>
</dbReference>
<organism evidence="5 6">
    <name type="scientific">Exophiala sideris</name>
    <dbReference type="NCBI Taxonomy" id="1016849"/>
    <lineage>
        <taxon>Eukaryota</taxon>
        <taxon>Fungi</taxon>
        <taxon>Dikarya</taxon>
        <taxon>Ascomycota</taxon>
        <taxon>Pezizomycotina</taxon>
        <taxon>Eurotiomycetes</taxon>
        <taxon>Chaetothyriomycetidae</taxon>
        <taxon>Chaetothyriales</taxon>
        <taxon>Herpotrichiellaceae</taxon>
        <taxon>Exophiala</taxon>
    </lineage>
</organism>
<sequence length="98" mass="10853">MLSAMSRRLPLLGSLIPKARFSTIIAARPLSTCLTASSRSLTQSRTAQPALSIATQIRGMKTRSSVKKLCEGCKAVRRKDRVFIICDKNPKHKQRQGK</sequence>
<keyword evidence="3 4" id="KW-0687">Ribonucleoprotein</keyword>